<dbReference type="Proteomes" id="UP000807469">
    <property type="component" value="Unassembled WGS sequence"/>
</dbReference>
<evidence type="ECO:0000313" key="3">
    <source>
        <dbReference type="Proteomes" id="UP000807469"/>
    </source>
</evidence>
<dbReference type="AlphaFoldDB" id="A0A9P6D1C4"/>
<keyword evidence="3" id="KW-1185">Reference proteome</keyword>
<gene>
    <name evidence="2" type="ORF">BDN70DRAFT_688992</name>
</gene>
<keyword evidence="1" id="KW-0472">Membrane</keyword>
<keyword evidence="1" id="KW-0812">Transmembrane</keyword>
<feature type="transmembrane region" description="Helical" evidence="1">
    <location>
        <begin position="221"/>
        <end position="246"/>
    </location>
</feature>
<evidence type="ECO:0008006" key="4">
    <source>
        <dbReference type="Google" id="ProtNLM"/>
    </source>
</evidence>
<name>A0A9P6D1C4_9AGAR</name>
<feature type="transmembrane region" description="Helical" evidence="1">
    <location>
        <begin position="152"/>
        <end position="174"/>
    </location>
</feature>
<dbReference type="OrthoDB" id="3226582at2759"/>
<comment type="caution">
    <text evidence="2">The sequence shown here is derived from an EMBL/GenBank/DDBJ whole genome shotgun (WGS) entry which is preliminary data.</text>
</comment>
<accession>A0A9P6D1C4</accession>
<evidence type="ECO:0000313" key="2">
    <source>
        <dbReference type="EMBL" id="KAF9479543.1"/>
    </source>
</evidence>
<feature type="transmembrane region" description="Helical" evidence="1">
    <location>
        <begin position="180"/>
        <end position="200"/>
    </location>
</feature>
<sequence length="267" mass="30164">MQMGIPRRPFELLGRAAMLPLHRPLIPFLKEPWSSKSKWPAILLQVFFYGIYVVLSACCTYTLWQQKVVRRASFFITSILFCLASADIIVTIYFFFRFIVQRVATTSPTPSDPHETWNRTLEIKFAVYVVSNAIASSVLINRCYTVWENRRIIVAPIALVIIGTVISFVSISASQLGDKLLAASFITSAAANLSVTLMIVTRMWWTSRKVRRVVRMDLSTIAGYILSLLVDSGALYSFSIFLYLVFHTLVIDASLTQIAVNNYVLIS</sequence>
<evidence type="ECO:0000256" key="1">
    <source>
        <dbReference type="SAM" id="Phobius"/>
    </source>
</evidence>
<dbReference type="EMBL" id="MU155211">
    <property type="protein sequence ID" value="KAF9479543.1"/>
    <property type="molecule type" value="Genomic_DNA"/>
</dbReference>
<proteinExistence type="predicted"/>
<feature type="transmembrane region" description="Helical" evidence="1">
    <location>
        <begin position="75"/>
        <end position="100"/>
    </location>
</feature>
<protein>
    <recommendedName>
        <fullName evidence="4">Transmembrane protein</fullName>
    </recommendedName>
</protein>
<organism evidence="2 3">
    <name type="scientific">Pholiota conissans</name>
    <dbReference type="NCBI Taxonomy" id="109636"/>
    <lineage>
        <taxon>Eukaryota</taxon>
        <taxon>Fungi</taxon>
        <taxon>Dikarya</taxon>
        <taxon>Basidiomycota</taxon>
        <taxon>Agaricomycotina</taxon>
        <taxon>Agaricomycetes</taxon>
        <taxon>Agaricomycetidae</taxon>
        <taxon>Agaricales</taxon>
        <taxon>Agaricineae</taxon>
        <taxon>Strophariaceae</taxon>
        <taxon>Pholiota</taxon>
    </lineage>
</organism>
<keyword evidence="1" id="KW-1133">Transmembrane helix</keyword>
<feature type="transmembrane region" description="Helical" evidence="1">
    <location>
        <begin position="41"/>
        <end position="63"/>
    </location>
</feature>
<reference evidence="2" key="1">
    <citation type="submission" date="2020-11" db="EMBL/GenBank/DDBJ databases">
        <authorList>
            <consortium name="DOE Joint Genome Institute"/>
            <person name="Ahrendt S."/>
            <person name="Riley R."/>
            <person name="Andreopoulos W."/>
            <person name="Labutti K."/>
            <person name="Pangilinan J."/>
            <person name="Ruiz-Duenas F.J."/>
            <person name="Barrasa J.M."/>
            <person name="Sanchez-Garcia M."/>
            <person name="Camarero S."/>
            <person name="Miyauchi S."/>
            <person name="Serrano A."/>
            <person name="Linde D."/>
            <person name="Babiker R."/>
            <person name="Drula E."/>
            <person name="Ayuso-Fernandez I."/>
            <person name="Pacheco R."/>
            <person name="Padilla G."/>
            <person name="Ferreira P."/>
            <person name="Barriuso J."/>
            <person name="Kellner H."/>
            <person name="Castanera R."/>
            <person name="Alfaro M."/>
            <person name="Ramirez L."/>
            <person name="Pisabarro A.G."/>
            <person name="Kuo A."/>
            <person name="Tritt A."/>
            <person name="Lipzen A."/>
            <person name="He G."/>
            <person name="Yan M."/>
            <person name="Ng V."/>
            <person name="Cullen D."/>
            <person name="Martin F."/>
            <person name="Rosso M.-N."/>
            <person name="Henrissat B."/>
            <person name="Hibbett D."/>
            <person name="Martinez A.T."/>
            <person name="Grigoriev I.V."/>
        </authorList>
    </citation>
    <scope>NUCLEOTIDE SEQUENCE</scope>
    <source>
        <strain evidence="2">CIRM-BRFM 674</strain>
    </source>
</reference>